<dbReference type="InterPro" id="IPR051081">
    <property type="entry name" value="HTH_MetalResp_TranReg"/>
</dbReference>
<dbReference type="NCBIfam" id="NF033788">
    <property type="entry name" value="HTH_metalloreg"/>
    <property type="match status" value="1"/>
</dbReference>
<evidence type="ECO:0000259" key="4">
    <source>
        <dbReference type="PROSITE" id="PS50987"/>
    </source>
</evidence>
<dbReference type="eggNOG" id="COG0640">
    <property type="taxonomic scope" value="Bacteria"/>
</dbReference>
<dbReference type="Pfam" id="PF01022">
    <property type="entry name" value="HTH_5"/>
    <property type="match status" value="1"/>
</dbReference>
<feature type="domain" description="HTH arsR-type" evidence="4">
    <location>
        <begin position="1"/>
        <end position="97"/>
    </location>
</feature>
<name>V7I8J6_9CLOT</name>
<dbReference type="PROSITE" id="PS50987">
    <property type="entry name" value="HTH_ARSR_2"/>
    <property type="match status" value="1"/>
</dbReference>
<dbReference type="InterPro" id="IPR036390">
    <property type="entry name" value="WH_DNA-bd_sf"/>
</dbReference>
<sequence>MESELVSQAGMLKALGDETRLRIFLMLSQGELCACKILEEFDITQPTLSYHMRILCSSGLVSSRKSGIWTRYTINRDAVLKITGLMESVSESLVTSDDRCTEARCV</sequence>
<dbReference type="PRINTS" id="PR00778">
    <property type="entry name" value="HTHARSR"/>
</dbReference>
<dbReference type="GO" id="GO:0003677">
    <property type="term" value="F:DNA binding"/>
    <property type="evidence" value="ECO:0007669"/>
    <property type="project" value="UniProtKB-KW"/>
</dbReference>
<evidence type="ECO:0000256" key="3">
    <source>
        <dbReference type="ARBA" id="ARBA00023163"/>
    </source>
</evidence>
<dbReference type="EMBL" id="AXUN02000005">
    <property type="protein sequence ID" value="ETA82525.1"/>
    <property type="molecule type" value="Genomic_DNA"/>
</dbReference>
<evidence type="ECO:0000313" key="5">
    <source>
        <dbReference type="EMBL" id="ETA82525.1"/>
    </source>
</evidence>
<dbReference type="GO" id="GO:0003700">
    <property type="term" value="F:DNA-binding transcription factor activity"/>
    <property type="evidence" value="ECO:0007669"/>
    <property type="project" value="InterPro"/>
</dbReference>
<accession>V7I8J6</accession>
<dbReference type="Gene3D" id="1.10.10.10">
    <property type="entry name" value="Winged helix-like DNA-binding domain superfamily/Winged helix DNA-binding domain"/>
    <property type="match status" value="1"/>
</dbReference>
<keyword evidence="1" id="KW-0805">Transcription regulation</keyword>
<reference evidence="5 6" key="1">
    <citation type="journal article" date="2014" name="Genome Announc.">
        <title>Genome Sequence of Youngiibacter fragilis, the Type Strain of the Genus Youngiibacter.</title>
        <authorList>
            <person name="Wawrik C.B."/>
            <person name="Callaghan A.V."/>
            <person name="Stamps B.W."/>
            <person name="Wawrik B."/>
        </authorList>
    </citation>
    <scope>NUCLEOTIDE SEQUENCE [LARGE SCALE GENOMIC DNA]</scope>
    <source>
        <strain evidence="5 6">232.1</strain>
    </source>
</reference>
<dbReference type="SMART" id="SM00418">
    <property type="entry name" value="HTH_ARSR"/>
    <property type="match status" value="1"/>
</dbReference>
<dbReference type="RefSeq" id="WP_023387918.1">
    <property type="nucleotide sequence ID" value="NZ_AXUN02000005.1"/>
</dbReference>
<comment type="caution">
    <text evidence="5">The sequence shown here is derived from an EMBL/GenBank/DDBJ whole genome shotgun (WGS) entry which is preliminary data.</text>
</comment>
<gene>
    <name evidence="5" type="ORF">T472_0200380</name>
</gene>
<dbReference type="InterPro" id="IPR036388">
    <property type="entry name" value="WH-like_DNA-bd_sf"/>
</dbReference>
<dbReference type="InterPro" id="IPR011991">
    <property type="entry name" value="ArsR-like_HTH"/>
</dbReference>
<keyword evidence="6" id="KW-1185">Reference proteome</keyword>
<dbReference type="SUPFAM" id="SSF46785">
    <property type="entry name" value="Winged helix' DNA-binding domain"/>
    <property type="match status" value="1"/>
</dbReference>
<dbReference type="Proteomes" id="UP000017747">
    <property type="component" value="Unassembled WGS sequence"/>
</dbReference>
<dbReference type="PATRIC" id="fig|994573.3.peg.74"/>
<protein>
    <submittedName>
        <fullName evidence="5">ArsR family transcriptional regulator</fullName>
    </submittedName>
</protein>
<organism evidence="5 6">
    <name type="scientific">Youngiibacter fragilis 232.1</name>
    <dbReference type="NCBI Taxonomy" id="994573"/>
    <lineage>
        <taxon>Bacteria</taxon>
        <taxon>Bacillati</taxon>
        <taxon>Bacillota</taxon>
        <taxon>Clostridia</taxon>
        <taxon>Eubacteriales</taxon>
        <taxon>Clostridiaceae</taxon>
        <taxon>Youngiibacter</taxon>
    </lineage>
</organism>
<dbReference type="STRING" id="994573.T472_0200380"/>
<dbReference type="AlphaFoldDB" id="V7I8J6"/>
<proteinExistence type="predicted"/>
<evidence type="ECO:0000313" key="6">
    <source>
        <dbReference type="Proteomes" id="UP000017747"/>
    </source>
</evidence>
<evidence type="ECO:0000256" key="2">
    <source>
        <dbReference type="ARBA" id="ARBA00023125"/>
    </source>
</evidence>
<keyword evidence="3" id="KW-0804">Transcription</keyword>
<keyword evidence="2" id="KW-0238">DNA-binding</keyword>
<dbReference type="PANTHER" id="PTHR33154:SF18">
    <property type="entry name" value="ARSENICAL RESISTANCE OPERON REPRESSOR"/>
    <property type="match status" value="1"/>
</dbReference>
<dbReference type="InterPro" id="IPR001845">
    <property type="entry name" value="HTH_ArsR_DNA-bd_dom"/>
</dbReference>
<evidence type="ECO:0000256" key="1">
    <source>
        <dbReference type="ARBA" id="ARBA00023015"/>
    </source>
</evidence>
<dbReference type="PANTHER" id="PTHR33154">
    <property type="entry name" value="TRANSCRIPTIONAL REGULATOR, ARSR FAMILY"/>
    <property type="match status" value="1"/>
</dbReference>
<dbReference type="CDD" id="cd00090">
    <property type="entry name" value="HTH_ARSR"/>
    <property type="match status" value="1"/>
</dbReference>